<organism evidence="2 3">
    <name type="scientific">Chara braunii</name>
    <name type="common">Braun's stonewort</name>
    <dbReference type="NCBI Taxonomy" id="69332"/>
    <lineage>
        <taxon>Eukaryota</taxon>
        <taxon>Viridiplantae</taxon>
        <taxon>Streptophyta</taxon>
        <taxon>Charophyceae</taxon>
        <taxon>Charales</taxon>
        <taxon>Characeae</taxon>
        <taxon>Chara</taxon>
    </lineage>
</organism>
<evidence type="ECO:0000313" key="3">
    <source>
        <dbReference type="Proteomes" id="UP000265515"/>
    </source>
</evidence>
<dbReference type="Gramene" id="GBG90567">
    <property type="protein sequence ID" value="GBG90567"/>
    <property type="gene ID" value="CBR_g50910"/>
</dbReference>
<dbReference type="STRING" id="69332.A0A388M7J8"/>
<comment type="caution">
    <text evidence="2">The sequence shown here is derived from an EMBL/GenBank/DDBJ whole genome shotgun (WGS) entry which is preliminary data.</text>
</comment>
<name>A0A388M7J8_CHABU</name>
<keyword evidence="3" id="KW-1185">Reference proteome</keyword>
<dbReference type="AlphaFoldDB" id="A0A388M7J8"/>
<dbReference type="EMBL" id="BFEA01000821">
    <property type="protein sequence ID" value="GBG90567.1"/>
    <property type="molecule type" value="Genomic_DNA"/>
</dbReference>
<feature type="compositionally biased region" description="Basic and acidic residues" evidence="1">
    <location>
        <begin position="256"/>
        <end position="271"/>
    </location>
</feature>
<protein>
    <submittedName>
        <fullName evidence="2">Uncharacterized protein</fullName>
    </submittedName>
</protein>
<evidence type="ECO:0000313" key="2">
    <source>
        <dbReference type="EMBL" id="GBG90567.1"/>
    </source>
</evidence>
<dbReference type="Proteomes" id="UP000265515">
    <property type="component" value="Unassembled WGS sequence"/>
</dbReference>
<sequence>MVARTIATSISIESAQAGHLEFGDGVAVGICITSLCVLFRMYVRERSGKVNSRKGRWSHCGRYWMENSGFTSNQQPPHVTQYPGGNAASSPLPPGVPPGVSAHPQYAAYTGANIPPATFQPTSMPPPYQVPYQAAWGAQQWPSVNPWQGGQWMTQAHPALGPVPVHVSAPAPAPVFAGHPQASNHNALGAGQPSTEGRGKGPAANNFPGPKNRAYFTKEYMEILEGIKIEKVLDQAKKKMGVQKKSGVKIVELPDEESRSETRPSAKSDDMKAWVTSTLGSSLKLINEKLEEVDQ</sequence>
<gene>
    <name evidence="2" type="ORF">CBR_g50910</name>
</gene>
<feature type="region of interest" description="Disordered" evidence="1">
    <location>
        <begin position="183"/>
        <end position="211"/>
    </location>
</feature>
<accession>A0A388M7J8</accession>
<evidence type="ECO:0000256" key="1">
    <source>
        <dbReference type="SAM" id="MobiDB-lite"/>
    </source>
</evidence>
<proteinExistence type="predicted"/>
<reference evidence="2 3" key="1">
    <citation type="journal article" date="2018" name="Cell">
        <title>The Chara Genome: Secondary Complexity and Implications for Plant Terrestrialization.</title>
        <authorList>
            <person name="Nishiyama T."/>
            <person name="Sakayama H."/>
            <person name="Vries J.D."/>
            <person name="Buschmann H."/>
            <person name="Saint-Marcoux D."/>
            <person name="Ullrich K.K."/>
            <person name="Haas F.B."/>
            <person name="Vanderstraeten L."/>
            <person name="Becker D."/>
            <person name="Lang D."/>
            <person name="Vosolsobe S."/>
            <person name="Rombauts S."/>
            <person name="Wilhelmsson P.K.I."/>
            <person name="Janitza P."/>
            <person name="Kern R."/>
            <person name="Heyl A."/>
            <person name="Rumpler F."/>
            <person name="Villalobos L.I.A.C."/>
            <person name="Clay J.M."/>
            <person name="Skokan R."/>
            <person name="Toyoda A."/>
            <person name="Suzuki Y."/>
            <person name="Kagoshima H."/>
            <person name="Schijlen E."/>
            <person name="Tajeshwar N."/>
            <person name="Catarino B."/>
            <person name="Hetherington A.J."/>
            <person name="Saltykova A."/>
            <person name="Bonnot C."/>
            <person name="Breuninger H."/>
            <person name="Symeonidi A."/>
            <person name="Radhakrishnan G.V."/>
            <person name="Van Nieuwerburgh F."/>
            <person name="Deforce D."/>
            <person name="Chang C."/>
            <person name="Karol K.G."/>
            <person name="Hedrich R."/>
            <person name="Ulvskov P."/>
            <person name="Glockner G."/>
            <person name="Delwiche C.F."/>
            <person name="Petrasek J."/>
            <person name="Van de Peer Y."/>
            <person name="Friml J."/>
            <person name="Beilby M."/>
            <person name="Dolan L."/>
            <person name="Kohara Y."/>
            <person name="Sugano S."/>
            <person name="Fujiyama A."/>
            <person name="Delaux P.-M."/>
            <person name="Quint M."/>
            <person name="TheiBen G."/>
            <person name="Hagemann M."/>
            <person name="Harholt J."/>
            <person name="Dunand C."/>
            <person name="Zachgo S."/>
            <person name="Langdale J."/>
            <person name="Maumus F."/>
            <person name="Straeten D.V.D."/>
            <person name="Gould S.B."/>
            <person name="Rensing S.A."/>
        </authorList>
    </citation>
    <scope>NUCLEOTIDE SEQUENCE [LARGE SCALE GENOMIC DNA]</scope>
    <source>
        <strain evidence="2 3">S276</strain>
    </source>
</reference>
<feature type="region of interest" description="Disordered" evidence="1">
    <location>
        <begin position="72"/>
        <end position="103"/>
    </location>
</feature>
<feature type="region of interest" description="Disordered" evidence="1">
    <location>
        <begin position="252"/>
        <end position="271"/>
    </location>
</feature>